<comment type="caution">
    <text evidence="4">The sequence shown here is derived from an EMBL/GenBank/DDBJ whole genome shotgun (WGS) entry which is preliminary data.</text>
</comment>
<proteinExistence type="predicted"/>
<dbReference type="SUPFAM" id="SSF53041">
    <property type="entry name" value="Resolvase-like"/>
    <property type="match status" value="1"/>
</dbReference>
<name>A0ABT0W5Q8_9BACI</name>
<dbReference type="EMBL" id="JAMQCR010000001">
    <property type="protein sequence ID" value="MCM2531671.1"/>
    <property type="molecule type" value="Genomic_DNA"/>
</dbReference>
<feature type="domain" description="Resolvase/invertase-type recombinase catalytic" evidence="2">
    <location>
        <begin position="2"/>
        <end position="149"/>
    </location>
</feature>
<evidence type="ECO:0000259" key="2">
    <source>
        <dbReference type="PROSITE" id="PS51736"/>
    </source>
</evidence>
<dbReference type="Proteomes" id="UP001523262">
    <property type="component" value="Unassembled WGS sequence"/>
</dbReference>
<dbReference type="PROSITE" id="PS51737">
    <property type="entry name" value="RECOMBINASE_DNA_BIND"/>
    <property type="match status" value="1"/>
</dbReference>
<dbReference type="PROSITE" id="PS51736">
    <property type="entry name" value="RECOMBINASES_3"/>
    <property type="match status" value="1"/>
</dbReference>
<evidence type="ECO:0000313" key="5">
    <source>
        <dbReference type="Proteomes" id="UP001523262"/>
    </source>
</evidence>
<dbReference type="InterPro" id="IPR011109">
    <property type="entry name" value="DNA_bind_recombinase_dom"/>
</dbReference>
<dbReference type="InterPro" id="IPR038109">
    <property type="entry name" value="DNA_bind_recomb_sf"/>
</dbReference>
<gene>
    <name evidence="4" type="ORF">NDK43_03690</name>
</gene>
<evidence type="ECO:0000313" key="4">
    <source>
        <dbReference type="EMBL" id="MCM2531671.1"/>
    </source>
</evidence>
<evidence type="ECO:0000256" key="1">
    <source>
        <dbReference type="SAM" id="Coils"/>
    </source>
</evidence>
<feature type="domain" description="Recombinase" evidence="3">
    <location>
        <begin position="157"/>
        <end position="257"/>
    </location>
</feature>
<protein>
    <submittedName>
        <fullName evidence="4">Recombinase family protein</fullName>
    </submittedName>
</protein>
<reference evidence="4 5" key="1">
    <citation type="submission" date="2022-06" db="EMBL/GenBank/DDBJ databases">
        <authorList>
            <person name="Jeon C.O."/>
        </authorList>
    </citation>
    <scope>NUCLEOTIDE SEQUENCE [LARGE SCALE GENOMIC DNA]</scope>
    <source>
        <strain evidence="4 5">KCTC 13943</strain>
    </source>
</reference>
<dbReference type="CDD" id="cd00338">
    <property type="entry name" value="Ser_Recombinase"/>
    <property type="match status" value="1"/>
</dbReference>
<dbReference type="Pfam" id="PF07508">
    <property type="entry name" value="Recombinase"/>
    <property type="match status" value="1"/>
</dbReference>
<keyword evidence="5" id="KW-1185">Reference proteome</keyword>
<dbReference type="InterPro" id="IPR006119">
    <property type="entry name" value="Resolv_N"/>
</dbReference>
<dbReference type="Pfam" id="PF00239">
    <property type="entry name" value="Resolvase"/>
    <property type="match status" value="1"/>
</dbReference>
<sequence>MKVAIYLRRSRDEENLGIDEVLKVHQHTLISLCEREGHSYDIYREVASSSSIENRPEMVRLLENIKAGLYQAVVVMDIDRLSRNEYDASDIKRILHENNVLIITPYRTYDLRADDDSLLVGVSSLIASQEYKMIHKRMKRGKVYAKQEGKWTDGIPPLGYSKGKDKKLHPNDRSNDSKYIFESIVQGITIPDLIRNLNRLQIKTRTGSKWHYNAIQRVINNEVYKGWLHGIEGTHEPIVDGEIWDKANKIVNEYSFKAPRSKNKIYPTTSLIFCGNCGKIQGTNYHPHLDKYYLKMCRCKNRTFYYNDVLTSIKQEVLTHKETLLDAISKLDNDSDVKNTQFQIDGLKKAIQKVEKAMEKNQILFEEDEIDLPTYKKRKEIRTKEIEDLQAELNQLKESNPDDKKKSLQDLVKVIDQLFGKWGFLDGEGLSNEDINRRLHMLISGIVWNYPKGADSPVMRVIYKETPIC</sequence>
<organism evidence="4 5">
    <name type="scientific">Neobacillus pocheonensis</name>
    <dbReference type="NCBI Taxonomy" id="363869"/>
    <lineage>
        <taxon>Bacteria</taxon>
        <taxon>Bacillati</taxon>
        <taxon>Bacillota</taxon>
        <taxon>Bacilli</taxon>
        <taxon>Bacillales</taxon>
        <taxon>Bacillaceae</taxon>
        <taxon>Neobacillus</taxon>
    </lineage>
</organism>
<accession>A0ABT0W5Q8</accession>
<dbReference type="SMART" id="SM00857">
    <property type="entry name" value="Resolvase"/>
    <property type="match status" value="1"/>
</dbReference>
<feature type="coiled-coil region" evidence="1">
    <location>
        <begin position="337"/>
        <end position="406"/>
    </location>
</feature>
<dbReference type="Gene3D" id="3.90.1750.20">
    <property type="entry name" value="Putative Large Serine Recombinase, Chain B, Domain 2"/>
    <property type="match status" value="1"/>
</dbReference>
<dbReference type="PANTHER" id="PTHR30461">
    <property type="entry name" value="DNA-INVERTASE FROM LAMBDOID PROPHAGE"/>
    <property type="match status" value="1"/>
</dbReference>
<dbReference type="PANTHER" id="PTHR30461:SF23">
    <property type="entry name" value="DNA RECOMBINASE-RELATED"/>
    <property type="match status" value="1"/>
</dbReference>
<keyword evidence="1" id="KW-0175">Coiled coil</keyword>
<evidence type="ECO:0000259" key="3">
    <source>
        <dbReference type="PROSITE" id="PS51737"/>
    </source>
</evidence>
<dbReference type="InterPro" id="IPR036162">
    <property type="entry name" value="Resolvase-like_N_sf"/>
</dbReference>
<dbReference type="Gene3D" id="3.40.50.1390">
    <property type="entry name" value="Resolvase, N-terminal catalytic domain"/>
    <property type="match status" value="1"/>
</dbReference>
<dbReference type="InterPro" id="IPR050639">
    <property type="entry name" value="SSR_resolvase"/>
</dbReference>